<evidence type="ECO:0000256" key="7">
    <source>
        <dbReference type="RuleBase" id="RU000631"/>
    </source>
</evidence>
<dbReference type="Pfam" id="PF00091">
    <property type="entry name" value="Tubulin"/>
    <property type="match status" value="1"/>
</dbReference>
<evidence type="ECO:0000313" key="12">
    <source>
        <dbReference type="Proteomes" id="UP000823485"/>
    </source>
</evidence>
<dbReference type="GO" id="GO:0051301">
    <property type="term" value="P:cell division"/>
    <property type="evidence" value="ECO:0007669"/>
    <property type="project" value="UniProtKB-KW"/>
</dbReference>
<dbReference type="InterPro" id="IPR000158">
    <property type="entry name" value="Cell_div_FtsZ"/>
</dbReference>
<keyword evidence="3 5" id="KW-0342">GTP-binding</keyword>
<dbReference type="PANTHER" id="PTHR30314">
    <property type="entry name" value="CELL DIVISION PROTEIN FTSZ-RELATED"/>
    <property type="match status" value="1"/>
</dbReference>
<dbReference type="Proteomes" id="UP000823485">
    <property type="component" value="Unassembled WGS sequence"/>
</dbReference>
<dbReference type="PROSITE" id="PS01135">
    <property type="entry name" value="FTSZ_2"/>
    <property type="match status" value="1"/>
</dbReference>
<dbReference type="RefSeq" id="WP_077111806.1">
    <property type="nucleotide sequence ID" value="NZ_JAFBFH010000016.1"/>
</dbReference>
<dbReference type="InterPro" id="IPR003008">
    <property type="entry name" value="Tubulin_FtsZ_GTPase"/>
</dbReference>
<dbReference type="InterPro" id="IPR020805">
    <property type="entry name" value="Cell_div_FtsZ_CS"/>
</dbReference>
<dbReference type="Pfam" id="PF12327">
    <property type="entry name" value="FtsZ_C"/>
    <property type="match status" value="1"/>
</dbReference>
<feature type="binding site" evidence="5">
    <location>
        <begin position="108"/>
        <end position="110"/>
    </location>
    <ligand>
        <name>GTP</name>
        <dbReference type="ChEBI" id="CHEBI:37565"/>
    </ligand>
</feature>
<dbReference type="InterPro" id="IPR024757">
    <property type="entry name" value="FtsZ_C"/>
</dbReference>
<evidence type="ECO:0000256" key="6">
    <source>
        <dbReference type="NCBIfam" id="TIGR00065"/>
    </source>
</evidence>
<dbReference type="SMART" id="SM00864">
    <property type="entry name" value="Tubulin"/>
    <property type="match status" value="1"/>
</dbReference>
<dbReference type="PRINTS" id="PR00423">
    <property type="entry name" value="CELLDVISFTSZ"/>
</dbReference>
<gene>
    <name evidence="5" type="primary">ftsZ</name>
    <name evidence="11" type="ORF">JOC94_002575</name>
</gene>
<feature type="domain" description="Tubulin/FtsZ GTPase" evidence="9">
    <location>
        <begin position="13"/>
        <end position="205"/>
    </location>
</feature>
<organism evidence="11 12">
    <name type="scientific">Siminovitchia thermophila</name>
    <dbReference type="NCBI Taxonomy" id="1245522"/>
    <lineage>
        <taxon>Bacteria</taxon>
        <taxon>Bacillati</taxon>
        <taxon>Bacillota</taxon>
        <taxon>Bacilli</taxon>
        <taxon>Bacillales</taxon>
        <taxon>Bacillaceae</taxon>
        <taxon>Siminovitchia</taxon>
    </lineage>
</organism>
<dbReference type="PANTHER" id="PTHR30314:SF3">
    <property type="entry name" value="MITOCHONDRIAL DIVISION PROTEIN FSZA"/>
    <property type="match status" value="1"/>
</dbReference>
<feature type="binding site" evidence="5">
    <location>
        <position position="139"/>
    </location>
    <ligand>
        <name>GTP</name>
        <dbReference type="ChEBI" id="CHEBI:37565"/>
    </ligand>
</feature>
<feature type="binding site" evidence="5">
    <location>
        <position position="187"/>
    </location>
    <ligand>
        <name>GTP</name>
        <dbReference type="ChEBI" id="CHEBI:37565"/>
    </ligand>
</feature>
<name>A0ABS2R7F1_9BACI</name>
<evidence type="ECO:0000313" key="11">
    <source>
        <dbReference type="EMBL" id="MBM7715586.1"/>
    </source>
</evidence>
<dbReference type="SMART" id="SM00865">
    <property type="entry name" value="Tubulin_C"/>
    <property type="match status" value="1"/>
</dbReference>
<comment type="caution">
    <text evidence="11">The sequence shown here is derived from an EMBL/GenBank/DDBJ whole genome shotgun (WGS) entry which is preliminary data.</text>
</comment>
<dbReference type="NCBIfam" id="TIGR00065">
    <property type="entry name" value="ftsZ"/>
    <property type="match status" value="1"/>
</dbReference>
<dbReference type="InterPro" id="IPR037103">
    <property type="entry name" value="Tubulin/FtsZ-like_C"/>
</dbReference>
<evidence type="ECO:0000259" key="10">
    <source>
        <dbReference type="SMART" id="SM00865"/>
    </source>
</evidence>
<accession>A0ABS2R7F1</accession>
<dbReference type="SUPFAM" id="SSF52490">
    <property type="entry name" value="Tubulin nucleotide-binding domain-like"/>
    <property type="match status" value="1"/>
</dbReference>
<comment type="function">
    <text evidence="5 7">Essential cell division protein that forms a contractile ring structure (Z ring) at the future cell division site. The regulation of the ring assembly controls the timing and the location of cell division. One of the functions of the FtsZ ring is to recruit other cell division proteins to the septum to produce a new cell wall between the dividing cells. Binds GTP and shows GTPase activity.</text>
</comment>
<feature type="binding site" evidence="5">
    <location>
        <position position="143"/>
    </location>
    <ligand>
        <name>GTP</name>
        <dbReference type="ChEBI" id="CHEBI:37565"/>
    </ligand>
</feature>
<dbReference type="CDD" id="cd02201">
    <property type="entry name" value="FtsZ_type1"/>
    <property type="match status" value="1"/>
</dbReference>
<evidence type="ECO:0000256" key="4">
    <source>
        <dbReference type="ARBA" id="ARBA00023210"/>
    </source>
</evidence>
<evidence type="ECO:0000256" key="1">
    <source>
        <dbReference type="ARBA" id="ARBA00009690"/>
    </source>
</evidence>
<evidence type="ECO:0000256" key="2">
    <source>
        <dbReference type="ARBA" id="ARBA00022741"/>
    </source>
</evidence>
<feature type="compositionally biased region" description="Basic and acidic residues" evidence="8">
    <location>
        <begin position="346"/>
        <end position="355"/>
    </location>
</feature>
<dbReference type="PROSITE" id="PS01134">
    <property type="entry name" value="FTSZ_1"/>
    <property type="match status" value="1"/>
</dbReference>
<dbReference type="InterPro" id="IPR018316">
    <property type="entry name" value="Tubulin/FtsZ_2-layer-sand-dom"/>
</dbReference>
<keyword evidence="5 7" id="KW-0132">Cell division</keyword>
<keyword evidence="4 5" id="KW-0717">Septation</keyword>
<sequence length="381" mass="40571">MLDFDTNIDSLATIKVIGVGGGGNNAVNRMIEHDVQGVEFIAVNTDAQALNLSKAEIKMQIGAKLTRGLGAGANPEVGKKAAEESKEQIEEALKGADMVFVTAGMGGGTGTGAAPVIAQIAKDLGALTVGIVTRPFTFEGRKRANQASGGIDAMKESVDTLIVIPNDRLLEIVDKSTPMLEAFREADNVLRQGVQGISELIAVPGLINLDFADVKTIMTNKGSALMGIGVATGENRAVEAAKKAISSPLLETSIDGAQGVLMNISGGTNLSLYEVQEAADVVASASDQEVNMIFGSVINESLKDEIVVTVIATGFNETAGQEKQQNPLLRQMRPQHQHNHNPVTSREQKREEVQEPARTNQPPVEDTLDIPTFLRNRNRRR</sequence>
<keyword evidence="2 5" id="KW-0547">Nucleotide-binding</keyword>
<feature type="domain" description="Tubulin/FtsZ 2-layer sandwich" evidence="10">
    <location>
        <begin position="207"/>
        <end position="324"/>
    </location>
</feature>
<protein>
    <recommendedName>
        <fullName evidence="5 6">Cell division protein FtsZ</fullName>
    </recommendedName>
</protein>
<keyword evidence="5 7" id="KW-0131">Cell cycle</keyword>
<reference evidence="11 12" key="1">
    <citation type="submission" date="2021-01" db="EMBL/GenBank/DDBJ databases">
        <title>Genomic Encyclopedia of Type Strains, Phase IV (KMG-IV): sequencing the most valuable type-strain genomes for metagenomic binning, comparative biology and taxonomic classification.</title>
        <authorList>
            <person name="Goeker M."/>
        </authorList>
    </citation>
    <scope>NUCLEOTIDE SEQUENCE [LARGE SCALE GENOMIC DNA]</scope>
    <source>
        <strain evidence="11 12">DSM 105453</strain>
    </source>
</reference>
<dbReference type="Gene3D" id="3.40.50.1440">
    <property type="entry name" value="Tubulin/FtsZ, GTPase domain"/>
    <property type="match status" value="1"/>
</dbReference>
<feature type="region of interest" description="Disordered" evidence="8">
    <location>
        <begin position="333"/>
        <end position="381"/>
    </location>
</feature>
<evidence type="ECO:0000256" key="3">
    <source>
        <dbReference type="ARBA" id="ARBA00023134"/>
    </source>
</evidence>
<dbReference type="InterPro" id="IPR045061">
    <property type="entry name" value="FtsZ/CetZ"/>
</dbReference>
<dbReference type="EMBL" id="JAFBFH010000016">
    <property type="protein sequence ID" value="MBM7715586.1"/>
    <property type="molecule type" value="Genomic_DNA"/>
</dbReference>
<comment type="subcellular location">
    <subcellularLocation>
        <location evidence="5">Cytoplasm</location>
    </subcellularLocation>
    <text evidence="5">Assembles at midcell at the inner surface of the cytoplasmic membrane.</text>
</comment>
<keyword evidence="5" id="KW-0963">Cytoplasm</keyword>
<keyword evidence="12" id="KW-1185">Reference proteome</keyword>
<dbReference type="InterPro" id="IPR008280">
    <property type="entry name" value="Tub_FtsZ_C"/>
</dbReference>
<feature type="binding site" evidence="5">
    <location>
        <begin position="21"/>
        <end position="25"/>
    </location>
    <ligand>
        <name>GTP</name>
        <dbReference type="ChEBI" id="CHEBI:37565"/>
    </ligand>
</feature>
<comment type="subunit">
    <text evidence="5">Homodimer. Polymerizes to form a dynamic ring structure in a strictly GTP-dependent manner. Interacts directly with several other division proteins.</text>
</comment>
<dbReference type="SUPFAM" id="SSF55307">
    <property type="entry name" value="Tubulin C-terminal domain-like"/>
    <property type="match status" value="1"/>
</dbReference>
<dbReference type="HAMAP" id="MF_00909">
    <property type="entry name" value="FtsZ"/>
    <property type="match status" value="1"/>
</dbReference>
<proteinExistence type="inferred from homology"/>
<evidence type="ECO:0000256" key="5">
    <source>
        <dbReference type="HAMAP-Rule" id="MF_00909"/>
    </source>
</evidence>
<dbReference type="Gene3D" id="3.30.1330.20">
    <property type="entry name" value="Tubulin/FtsZ, C-terminal domain"/>
    <property type="match status" value="1"/>
</dbReference>
<evidence type="ECO:0000256" key="8">
    <source>
        <dbReference type="SAM" id="MobiDB-lite"/>
    </source>
</evidence>
<dbReference type="InterPro" id="IPR036525">
    <property type="entry name" value="Tubulin/FtsZ_GTPase_sf"/>
</dbReference>
<comment type="similarity">
    <text evidence="1 5 7">Belongs to the FtsZ family.</text>
</comment>
<evidence type="ECO:0000259" key="9">
    <source>
        <dbReference type="SMART" id="SM00864"/>
    </source>
</evidence>